<accession>A0AAW1VZ60</accession>
<evidence type="ECO:0000313" key="3">
    <source>
        <dbReference type="Proteomes" id="UP001457282"/>
    </source>
</evidence>
<gene>
    <name evidence="2" type="ORF">M0R45_036895</name>
</gene>
<dbReference type="AlphaFoldDB" id="A0AAW1VZ60"/>
<name>A0AAW1VZ60_RUBAR</name>
<organism evidence="2 3">
    <name type="scientific">Rubus argutus</name>
    <name type="common">Southern blackberry</name>
    <dbReference type="NCBI Taxonomy" id="59490"/>
    <lineage>
        <taxon>Eukaryota</taxon>
        <taxon>Viridiplantae</taxon>
        <taxon>Streptophyta</taxon>
        <taxon>Embryophyta</taxon>
        <taxon>Tracheophyta</taxon>
        <taxon>Spermatophyta</taxon>
        <taxon>Magnoliopsida</taxon>
        <taxon>eudicotyledons</taxon>
        <taxon>Gunneridae</taxon>
        <taxon>Pentapetalae</taxon>
        <taxon>rosids</taxon>
        <taxon>fabids</taxon>
        <taxon>Rosales</taxon>
        <taxon>Rosaceae</taxon>
        <taxon>Rosoideae</taxon>
        <taxon>Rosoideae incertae sedis</taxon>
        <taxon>Rubus</taxon>
    </lineage>
</organism>
<sequence length="344" mass="40229">MSESNEAGTKGEEVLKLKEKLSQCRLERDGLLKREKEMDEEGEESQAGIREKKPLAEALETTQKRVNQLQKDVSKSVAEREMLYMETQTAKVQDKYDRLQAELHRKFEESDADNLKLNMLSSEMDKKWYELYTFLETHVKNLEITDDVRTLVRGHFATYIDTQTDEIDKELLRKFMHSILQPRISQKRNKMSAGVDYKSLISAAVSKFCNFFLRKKMESNGALTNNASSNGKDAKPHKYKGCQEFIATQEFTDFKKPRMIQEYESGKAIPNQQLDNLYLSYHSFPLVRTLSAVEIWWMWRTDLVLLRFGGDRIAEVIWCSRRMKNCRRVRWEYSPLSGSTRADV</sequence>
<feature type="region of interest" description="Disordered" evidence="1">
    <location>
        <begin position="28"/>
        <end position="53"/>
    </location>
</feature>
<keyword evidence="3" id="KW-1185">Reference proteome</keyword>
<protein>
    <submittedName>
        <fullName evidence="2">Uncharacterized protein</fullName>
    </submittedName>
</protein>
<dbReference type="Proteomes" id="UP001457282">
    <property type="component" value="Unassembled WGS sequence"/>
</dbReference>
<reference evidence="2 3" key="1">
    <citation type="journal article" date="2023" name="G3 (Bethesda)">
        <title>A chromosome-length genome assembly and annotation of blackberry (Rubus argutus, cv. 'Hillquist').</title>
        <authorList>
            <person name="Bruna T."/>
            <person name="Aryal R."/>
            <person name="Dudchenko O."/>
            <person name="Sargent D.J."/>
            <person name="Mead D."/>
            <person name="Buti M."/>
            <person name="Cavallini A."/>
            <person name="Hytonen T."/>
            <person name="Andres J."/>
            <person name="Pham M."/>
            <person name="Weisz D."/>
            <person name="Mascagni F."/>
            <person name="Usai G."/>
            <person name="Natali L."/>
            <person name="Bassil N."/>
            <person name="Fernandez G.E."/>
            <person name="Lomsadze A."/>
            <person name="Armour M."/>
            <person name="Olukolu B."/>
            <person name="Poorten T."/>
            <person name="Britton C."/>
            <person name="Davik J."/>
            <person name="Ashrafi H."/>
            <person name="Aiden E.L."/>
            <person name="Borodovsky M."/>
            <person name="Worthington M."/>
        </authorList>
    </citation>
    <scope>NUCLEOTIDE SEQUENCE [LARGE SCALE GENOMIC DNA]</scope>
    <source>
        <strain evidence="2">PI 553951</strain>
    </source>
</reference>
<proteinExistence type="predicted"/>
<evidence type="ECO:0000313" key="2">
    <source>
        <dbReference type="EMBL" id="KAK9913070.1"/>
    </source>
</evidence>
<evidence type="ECO:0000256" key="1">
    <source>
        <dbReference type="SAM" id="MobiDB-lite"/>
    </source>
</evidence>
<dbReference type="EMBL" id="JBEDUW010000007">
    <property type="protein sequence ID" value="KAK9913070.1"/>
    <property type="molecule type" value="Genomic_DNA"/>
</dbReference>
<comment type="caution">
    <text evidence="2">The sequence shown here is derived from an EMBL/GenBank/DDBJ whole genome shotgun (WGS) entry which is preliminary data.</text>
</comment>
<feature type="compositionally biased region" description="Basic and acidic residues" evidence="1">
    <location>
        <begin position="28"/>
        <end position="37"/>
    </location>
</feature>